<dbReference type="EMBL" id="WTUZ01000010">
    <property type="protein sequence ID" value="MZQ81554.1"/>
    <property type="molecule type" value="Genomic_DNA"/>
</dbReference>
<evidence type="ECO:0000256" key="12">
    <source>
        <dbReference type="ARBA" id="ARBA00022695"/>
    </source>
</evidence>
<keyword evidence="10 25" id="KW-0808">Transferase</keyword>
<evidence type="ECO:0000256" key="20">
    <source>
        <dbReference type="ARBA" id="ARBA00032253"/>
    </source>
</evidence>
<dbReference type="GO" id="GO:0005886">
    <property type="term" value="C:plasma membrane"/>
    <property type="evidence" value="ECO:0007669"/>
    <property type="project" value="UniProtKB-SubCell"/>
</dbReference>
<evidence type="ECO:0000256" key="16">
    <source>
        <dbReference type="ARBA" id="ARBA00023209"/>
    </source>
</evidence>
<dbReference type="AlphaFoldDB" id="A0A6L8UUK3"/>
<name>A0A6L8UUK3_9BACL</name>
<feature type="transmembrane region" description="Helical" evidence="24">
    <location>
        <begin position="50"/>
        <end position="71"/>
    </location>
</feature>
<keyword evidence="16" id="KW-0594">Phospholipid biosynthesis</keyword>
<keyword evidence="12 25" id="KW-0548">Nucleotidyltransferase</keyword>
<feature type="transmembrane region" description="Helical" evidence="24">
    <location>
        <begin position="132"/>
        <end position="153"/>
    </location>
</feature>
<evidence type="ECO:0000256" key="24">
    <source>
        <dbReference type="SAM" id="Phobius"/>
    </source>
</evidence>
<evidence type="ECO:0000256" key="2">
    <source>
        <dbReference type="ARBA" id="ARBA00004651"/>
    </source>
</evidence>
<evidence type="ECO:0000256" key="7">
    <source>
        <dbReference type="ARBA" id="ARBA00019373"/>
    </source>
</evidence>
<proteinExistence type="inferred from homology"/>
<evidence type="ECO:0000313" key="25">
    <source>
        <dbReference type="EMBL" id="MZQ81554.1"/>
    </source>
</evidence>
<comment type="subcellular location">
    <subcellularLocation>
        <location evidence="2">Cell membrane</location>
        <topology evidence="2">Multi-pass membrane protein</topology>
    </subcellularLocation>
</comment>
<evidence type="ECO:0000256" key="18">
    <source>
        <dbReference type="ARBA" id="ARBA00029893"/>
    </source>
</evidence>
<evidence type="ECO:0000256" key="19">
    <source>
        <dbReference type="ARBA" id="ARBA00031825"/>
    </source>
</evidence>
<comment type="similarity">
    <text evidence="5">Belongs to the CDS family.</text>
</comment>
<evidence type="ECO:0000313" key="26">
    <source>
        <dbReference type="Proteomes" id="UP000481087"/>
    </source>
</evidence>
<keyword evidence="17" id="KW-1208">Phospholipid metabolism</keyword>
<dbReference type="PANTHER" id="PTHR46382:SF1">
    <property type="entry name" value="PHOSPHATIDATE CYTIDYLYLTRANSFERASE"/>
    <property type="match status" value="1"/>
</dbReference>
<comment type="catalytic activity">
    <reaction evidence="1">
        <text>a 1,2-diacyl-sn-glycero-3-phosphate + CTP + H(+) = a CDP-1,2-diacyl-sn-glycerol + diphosphate</text>
        <dbReference type="Rhea" id="RHEA:16229"/>
        <dbReference type="ChEBI" id="CHEBI:15378"/>
        <dbReference type="ChEBI" id="CHEBI:33019"/>
        <dbReference type="ChEBI" id="CHEBI:37563"/>
        <dbReference type="ChEBI" id="CHEBI:58332"/>
        <dbReference type="ChEBI" id="CHEBI:58608"/>
        <dbReference type="EC" id="2.7.7.41"/>
    </reaction>
</comment>
<comment type="caution">
    <text evidence="25">The sequence shown here is derived from an EMBL/GenBank/DDBJ whole genome shotgun (WGS) entry which is preliminary data.</text>
</comment>
<evidence type="ECO:0000256" key="21">
    <source>
        <dbReference type="ARBA" id="ARBA00032396"/>
    </source>
</evidence>
<dbReference type="RefSeq" id="WP_161405823.1">
    <property type="nucleotide sequence ID" value="NZ_WTUZ01000010.1"/>
</dbReference>
<dbReference type="Pfam" id="PF01148">
    <property type="entry name" value="CTP_transf_1"/>
    <property type="match status" value="1"/>
</dbReference>
<dbReference type="GO" id="GO:0004605">
    <property type="term" value="F:phosphatidate cytidylyltransferase activity"/>
    <property type="evidence" value="ECO:0007669"/>
    <property type="project" value="UniProtKB-EC"/>
</dbReference>
<evidence type="ECO:0000256" key="22">
    <source>
        <dbReference type="ARBA" id="ARBA00032743"/>
    </source>
</evidence>
<dbReference type="PANTHER" id="PTHR46382">
    <property type="entry name" value="PHOSPHATIDATE CYTIDYLYLTRANSFERASE"/>
    <property type="match status" value="1"/>
</dbReference>
<feature type="transmembrane region" description="Helical" evidence="24">
    <location>
        <begin position="174"/>
        <end position="193"/>
    </location>
</feature>
<keyword evidence="14" id="KW-0443">Lipid metabolism</keyword>
<evidence type="ECO:0000256" key="8">
    <source>
        <dbReference type="ARBA" id="ARBA00022475"/>
    </source>
</evidence>
<keyword evidence="8" id="KW-1003">Cell membrane</keyword>
<keyword evidence="15 24" id="KW-0472">Membrane</keyword>
<gene>
    <name evidence="25" type="ORF">GQF01_05345</name>
</gene>
<dbReference type="EC" id="2.7.7.41" evidence="6"/>
<evidence type="ECO:0000256" key="17">
    <source>
        <dbReference type="ARBA" id="ARBA00023264"/>
    </source>
</evidence>
<organism evidence="25 26">
    <name type="scientific">Paenibacillus silvestris</name>
    <dbReference type="NCBI Taxonomy" id="2606219"/>
    <lineage>
        <taxon>Bacteria</taxon>
        <taxon>Bacillati</taxon>
        <taxon>Bacillota</taxon>
        <taxon>Bacilli</taxon>
        <taxon>Bacillales</taxon>
        <taxon>Paenibacillaceae</taxon>
        <taxon>Paenibacillus</taxon>
    </lineage>
</organism>
<evidence type="ECO:0000256" key="5">
    <source>
        <dbReference type="ARBA" id="ARBA00010185"/>
    </source>
</evidence>
<keyword evidence="9" id="KW-0444">Lipid biosynthesis</keyword>
<feature type="transmembrane region" description="Helical" evidence="24">
    <location>
        <begin position="108"/>
        <end position="126"/>
    </location>
</feature>
<feature type="transmembrane region" description="Helical" evidence="24">
    <location>
        <begin position="77"/>
        <end position="96"/>
    </location>
</feature>
<protein>
    <recommendedName>
        <fullName evidence="7">Phosphatidate cytidylyltransferase</fullName>
        <ecNumber evidence="6">2.7.7.41</ecNumber>
    </recommendedName>
    <alternativeName>
        <fullName evidence="20">CDP-DAG synthase</fullName>
    </alternativeName>
    <alternativeName>
        <fullName evidence="22">CDP-DG synthase</fullName>
    </alternativeName>
    <alternativeName>
        <fullName evidence="18">CDP-diacylglycerol synthase</fullName>
    </alternativeName>
    <alternativeName>
        <fullName evidence="21">CDP-diglyceride pyrophosphorylase</fullName>
    </alternativeName>
    <alternativeName>
        <fullName evidence="23">CDP-diglyceride synthase</fullName>
    </alternativeName>
    <alternativeName>
        <fullName evidence="19">CTP:phosphatidate cytidylyltransferase</fullName>
    </alternativeName>
</protein>
<evidence type="ECO:0000256" key="6">
    <source>
        <dbReference type="ARBA" id="ARBA00012487"/>
    </source>
</evidence>
<evidence type="ECO:0000256" key="3">
    <source>
        <dbReference type="ARBA" id="ARBA00005119"/>
    </source>
</evidence>
<sequence length="264" mass="28926">MKQRIVTGVIAGLVFITLLVLGGYWYAGLIVLLSILGYREYLQMNGYMKYKLTSAVGLIALLYITIPWEFVGISSPISTSAIIWFAMFLLLFITVASKNKITIDQVSVILLGVVYIAFGFYYMIAARLAEHGLFWTILVFVCIWASDSGAYFVGSKLGKNLLWPQISPKKSIEGAIGGVVISMIAAFIFAWFAPELLGFGKALALGFIIAVVGQVGDLIQSAYKRVKGIKDTGTLLPGHGGVLDRMDSWLIVFPFVYLIGIIPM</sequence>
<keyword evidence="13 24" id="KW-1133">Transmembrane helix</keyword>
<keyword evidence="26" id="KW-1185">Reference proteome</keyword>
<evidence type="ECO:0000256" key="23">
    <source>
        <dbReference type="ARBA" id="ARBA00033406"/>
    </source>
</evidence>
<reference evidence="25 26" key="1">
    <citation type="submission" date="2019-12" db="EMBL/GenBank/DDBJ databases">
        <title>Paenibacillus sp. nov. sp. isolated from soil.</title>
        <authorList>
            <person name="Kim J."/>
            <person name="Jeong S.E."/>
            <person name="Jung H.S."/>
            <person name="Jeon C.O."/>
        </authorList>
    </citation>
    <scope>NUCLEOTIDE SEQUENCE [LARGE SCALE GENOMIC DNA]</scope>
    <source>
        <strain evidence="25 26">5J-6</strain>
    </source>
</reference>
<keyword evidence="11 24" id="KW-0812">Transmembrane</keyword>
<evidence type="ECO:0000256" key="11">
    <source>
        <dbReference type="ARBA" id="ARBA00022692"/>
    </source>
</evidence>
<evidence type="ECO:0000256" key="9">
    <source>
        <dbReference type="ARBA" id="ARBA00022516"/>
    </source>
</evidence>
<dbReference type="GO" id="GO:0016024">
    <property type="term" value="P:CDP-diacylglycerol biosynthetic process"/>
    <property type="evidence" value="ECO:0007669"/>
    <property type="project" value="TreeGrafter"/>
</dbReference>
<evidence type="ECO:0000256" key="13">
    <source>
        <dbReference type="ARBA" id="ARBA00022989"/>
    </source>
</evidence>
<evidence type="ECO:0000256" key="1">
    <source>
        <dbReference type="ARBA" id="ARBA00001698"/>
    </source>
</evidence>
<dbReference type="Proteomes" id="UP000481087">
    <property type="component" value="Unassembled WGS sequence"/>
</dbReference>
<evidence type="ECO:0000256" key="10">
    <source>
        <dbReference type="ARBA" id="ARBA00022679"/>
    </source>
</evidence>
<comment type="pathway">
    <text evidence="3">Phospholipid metabolism; CDP-diacylglycerol biosynthesis; CDP-diacylglycerol from sn-glycerol 3-phosphate: step 3/3.</text>
</comment>
<evidence type="ECO:0000256" key="4">
    <source>
        <dbReference type="ARBA" id="ARBA00005189"/>
    </source>
</evidence>
<evidence type="ECO:0000256" key="15">
    <source>
        <dbReference type="ARBA" id="ARBA00023136"/>
    </source>
</evidence>
<evidence type="ECO:0000256" key="14">
    <source>
        <dbReference type="ARBA" id="ARBA00023098"/>
    </source>
</evidence>
<feature type="transmembrane region" description="Helical" evidence="24">
    <location>
        <begin position="6"/>
        <end position="38"/>
    </location>
</feature>
<comment type="pathway">
    <text evidence="4">Lipid metabolism.</text>
</comment>
<accession>A0A6L8UUK3</accession>
<feature type="transmembrane region" description="Helical" evidence="24">
    <location>
        <begin position="199"/>
        <end position="219"/>
    </location>
</feature>